<dbReference type="InterPro" id="IPR045154">
    <property type="entry name" value="PCF11-like"/>
</dbReference>
<dbReference type="FunFam" id="1.25.40.90:FF:000016">
    <property type="entry name" value="mRNA cleavage factor complex component Pcf11"/>
    <property type="match status" value="1"/>
</dbReference>
<evidence type="ECO:0000256" key="1">
    <source>
        <dbReference type="SAM" id="MobiDB-lite"/>
    </source>
</evidence>
<dbReference type="SUPFAM" id="SSF48464">
    <property type="entry name" value="ENTH/VHS domain"/>
    <property type="match status" value="1"/>
</dbReference>
<feature type="region of interest" description="Disordered" evidence="1">
    <location>
        <begin position="212"/>
        <end position="242"/>
    </location>
</feature>
<protein>
    <submittedName>
        <fullName evidence="3">7361_t:CDS:1</fullName>
    </submittedName>
</protein>
<dbReference type="EMBL" id="CAJVPV010015662">
    <property type="protein sequence ID" value="CAG8693419.1"/>
    <property type="molecule type" value="Genomic_DNA"/>
</dbReference>
<dbReference type="Pfam" id="PF04818">
    <property type="entry name" value="CID"/>
    <property type="match status" value="1"/>
</dbReference>
<dbReference type="Gene3D" id="1.25.40.90">
    <property type="match status" value="1"/>
</dbReference>
<evidence type="ECO:0000313" key="3">
    <source>
        <dbReference type="EMBL" id="CAG8693419.1"/>
    </source>
</evidence>
<dbReference type="GO" id="GO:0031124">
    <property type="term" value="P:mRNA 3'-end processing"/>
    <property type="evidence" value="ECO:0007669"/>
    <property type="project" value="InterPro"/>
</dbReference>
<dbReference type="SMART" id="SM00582">
    <property type="entry name" value="RPR"/>
    <property type="match status" value="1"/>
</dbReference>
<dbReference type="InterPro" id="IPR008942">
    <property type="entry name" value="ENTH_VHS"/>
</dbReference>
<dbReference type="GO" id="GO:0000993">
    <property type="term" value="F:RNA polymerase II complex binding"/>
    <property type="evidence" value="ECO:0007669"/>
    <property type="project" value="InterPro"/>
</dbReference>
<dbReference type="PANTHER" id="PTHR15921">
    <property type="entry name" value="PRE-MRNA CLEAVAGE COMPLEX II"/>
    <property type="match status" value="1"/>
</dbReference>
<dbReference type="PROSITE" id="PS51391">
    <property type="entry name" value="CID"/>
    <property type="match status" value="1"/>
</dbReference>
<gene>
    <name evidence="3" type="ORF">AMORRO_LOCUS11742</name>
</gene>
<keyword evidence="4" id="KW-1185">Reference proteome</keyword>
<feature type="non-terminal residue" evidence="3">
    <location>
        <position position="345"/>
    </location>
</feature>
<organism evidence="3 4">
    <name type="scientific">Acaulospora morrowiae</name>
    <dbReference type="NCBI Taxonomy" id="94023"/>
    <lineage>
        <taxon>Eukaryota</taxon>
        <taxon>Fungi</taxon>
        <taxon>Fungi incertae sedis</taxon>
        <taxon>Mucoromycota</taxon>
        <taxon>Glomeromycotina</taxon>
        <taxon>Glomeromycetes</taxon>
        <taxon>Diversisporales</taxon>
        <taxon>Acaulosporaceae</taxon>
        <taxon>Acaulospora</taxon>
    </lineage>
</organism>
<proteinExistence type="predicted"/>
<comment type="caution">
    <text evidence="3">The sequence shown here is derived from an EMBL/GenBank/DDBJ whole genome shotgun (WGS) entry which is preliminary data.</text>
</comment>
<accession>A0A9N9ETH8</accession>
<sequence length="345" mass="38712">LQKGKRKGKNVLNMESLEIDLESVRQEYRANLQELTFNSKPIINNLTIIAEENIAAARAIVQAIEDQIRAFPPSQKLPVLYLLDSISKNIGGTYIQLFARNLFHTFMDAYNVVDQPTKNKLERVLATWKSGPTGAPVYSVEVTGQIDRALAKQQPRYQSRGSVDGGRSHIHINPNFLSGAIGQNNLVNYQQQSQPIQQVSQVQPVQQSTNQWVDNPRYNNSGMSTFSANSNRPGYYNTQQAPAPPLLQQQQNQVFVPPPDQQRLLQECQQLILQRQQYALQNPGDLHNQSQLGNLQQLSEAIQKAPLTNDQIQQVRQFFATQLSIPSTSTSQASTSLLQPSSSFF</sequence>
<reference evidence="3" key="1">
    <citation type="submission" date="2021-06" db="EMBL/GenBank/DDBJ databases">
        <authorList>
            <person name="Kallberg Y."/>
            <person name="Tangrot J."/>
            <person name="Rosling A."/>
        </authorList>
    </citation>
    <scope>NUCLEOTIDE SEQUENCE</scope>
    <source>
        <strain evidence="3">CL551</strain>
    </source>
</reference>
<dbReference type="GO" id="GO:0006369">
    <property type="term" value="P:termination of RNA polymerase II transcription"/>
    <property type="evidence" value="ECO:0007669"/>
    <property type="project" value="InterPro"/>
</dbReference>
<dbReference type="CDD" id="cd16982">
    <property type="entry name" value="CID_Pcf11"/>
    <property type="match status" value="1"/>
</dbReference>
<dbReference type="OrthoDB" id="2129491at2759"/>
<dbReference type="PANTHER" id="PTHR15921:SF3">
    <property type="entry name" value="PRE-MRNA CLEAVAGE COMPLEX 2 PROTEIN PCF11"/>
    <property type="match status" value="1"/>
</dbReference>
<name>A0A9N9ETH8_9GLOM</name>
<evidence type="ECO:0000313" key="4">
    <source>
        <dbReference type="Proteomes" id="UP000789342"/>
    </source>
</evidence>
<evidence type="ECO:0000259" key="2">
    <source>
        <dbReference type="PROSITE" id="PS51391"/>
    </source>
</evidence>
<feature type="compositionally biased region" description="Polar residues" evidence="1">
    <location>
        <begin position="212"/>
        <end position="238"/>
    </location>
</feature>
<dbReference type="Proteomes" id="UP000789342">
    <property type="component" value="Unassembled WGS sequence"/>
</dbReference>
<feature type="domain" description="CID" evidence="2">
    <location>
        <begin position="20"/>
        <end position="154"/>
    </location>
</feature>
<dbReference type="GO" id="GO:0005737">
    <property type="term" value="C:cytoplasm"/>
    <property type="evidence" value="ECO:0007669"/>
    <property type="project" value="TreeGrafter"/>
</dbReference>
<dbReference type="GO" id="GO:0003729">
    <property type="term" value="F:mRNA binding"/>
    <property type="evidence" value="ECO:0007669"/>
    <property type="project" value="InterPro"/>
</dbReference>
<dbReference type="GO" id="GO:0005849">
    <property type="term" value="C:mRNA cleavage factor complex"/>
    <property type="evidence" value="ECO:0007669"/>
    <property type="project" value="TreeGrafter"/>
</dbReference>
<dbReference type="InterPro" id="IPR006569">
    <property type="entry name" value="CID_dom"/>
</dbReference>
<dbReference type="InterPro" id="IPR047415">
    <property type="entry name" value="Pcf11_CID"/>
</dbReference>
<dbReference type="AlphaFoldDB" id="A0A9N9ETH8"/>